<feature type="transmembrane region" description="Helical" evidence="1">
    <location>
        <begin position="6"/>
        <end position="33"/>
    </location>
</feature>
<accession>A0A832A686</accession>
<evidence type="ECO:0000313" key="2">
    <source>
        <dbReference type="EMBL" id="HFK98472.1"/>
    </source>
</evidence>
<dbReference type="EMBL" id="DSTK01000039">
    <property type="protein sequence ID" value="HFK98472.1"/>
    <property type="molecule type" value="Genomic_DNA"/>
</dbReference>
<dbReference type="PROSITE" id="PS51257">
    <property type="entry name" value="PROKAR_LIPOPROTEIN"/>
    <property type="match status" value="1"/>
</dbReference>
<keyword evidence="1" id="KW-1133">Transmembrane helix</keyword>
<feature type="transmembrane region" description="Helical" evidence="1">
    <location>
        <begin position="86"/>
        <end position="105"/>
    </location>
</feature>
<proteinExistence type="predicted"/>
<organism evidence="2">
    <name type="scientific">Desulfacinum infernum</name>
    <dbReference type="NCBI Taxonomy" id="35837"/>
    <lineage>
        <taxon>Bacteria</taxon>
        <taxon>Pseudomonadati</taxon>
        <taxon>Thermodesulfobacteriota</taxon>
        <taxon>Syntrophobacteria</taxon>
        <taxon>Syntrophobacterales</taxon>
        <taxon>Syntrophobacteraceae</taxon>
        <taxon>Desulfacinum</taxon>
    </lineage>
</organism>
<keyword evidence="1" id="KW-0812">Transmembrane</keyword>
<feature type="transmembrane region" description="Helical" evidence="1">
    <location>
        <begin position="125"/>
        <end position="144"/>
    </location>
</feature>
<name>A0A832A686_9BACT</name>
<gene>
    <name evidence="2" type="ORF">ENS06_14260</name>
</gene>
<comment type="caution">
    <text evidence="2">The sequence shown here is derived from an EMBL/GenBank/DDBJ whole genome shotgun (WGS) entry which is preliminary data.</text>
</comment>
<sequence length="317" mass="36193">MELFRGVAAFIGWLTGSVAGIAAIFYACGYLVARAHLNMLGLFGLFEFPKERYLQEGGKFFTVLASMLIVDMLPLLVLMLYLLTAIFFLFIVFVAACHVLPLQTFADRCRKLISIFKAFPKGKPWLWSLLLLVCLAYVLVFFVMDYYNDFAAVLGISNVLYHSSESLSELPNIARIERWLLEGDSPRLHAYFLHLLEGEFLALVVLTAAWYTTVPFHKVRLWVISPFLLIVTLYTLFTPMAYGVLVRPTKYAVVSFRWKEKVLDKESAVFYLLNKTDREVVVWDEASQKVSCLSSEAFESMQVVGLQALFRKQIQDP</sequence>
<protein>
    <submittedName>
        <fullName evidence="2">Uncharacterized protein</fullName>
    </submittedName>
</protein>
<keyword evidence="1" id="KW-0472">Membrane</keyword>
<feature type="transmembrane region" description="Helical" evidence="1">
    <location>
        <begin position="188"/>
        <end position="211"/>
    </location>
</feature>
<dbReference type="AlphaFoldDB" id="A0A832A686"/>
<evidence type="ECO:0000256" key="1">
    <source>
        <dbReference type="SAM" id="Phobius"/>
    </source>
</evidence>
<feature type="transmembrane region" description="Helical" evidence="1">
    <location>
        <begin position="60"/>
        <end position="80"/>
    </location>
</feature>
<reference evidence="2" key="1">
    <citation type="journal article" date="2020" name="mSystems">
        <title>Genome- and Community-Level Interaction Insights into Carbon Utilization and Element Cycling Functions of Hydrothermarchaeota in Hydrothermal Sediment.</title>
        <authorList>
            <person name="Zhou Z."/>
            <person name="Liu Y."/>
            <person name="Xu W."/>
            <person name="Pan J."/>
            <person name="Luo Z.H."/>
            <person name="Li M."/>
        </authorList>
    </citation>
    <scope>NUCLEOTIDE SEQUENCE [LARGE SCALE GENOMIC DNA]</scope>
    <source>
        <strain evidence="2">SpSt-456</strain>
    </source>
</reference>
<feature type="transmembrane region" description="Helical" evidence="1">
    <location>
        <begin position="223"/>
        <end position="245"/>
    </location>
</feature>